<dbReference type="Gene3D" id="3.40.50.300">
    <property type="entry name" value="P-loop containing nucleotide triphosphate hydrolases"/>
    <property type="match status" value="1"/>
</dbReference>
<name>A0A7S4RLQ4_9DINO</name>
<dbReference type="AlphaFoldDB" id="A0A7S4RLQ4"/>
<reference evidence="1" key="1">
    <citation type="submission" date="2021-01" db="EMBL/GenBank/DDBJ databases">
        <authorList>
            <person name="Corre E."/>
            <person name="Pelletier E."/>
            <person name="Niang G."/>
            <person name="Scheremetjew M."/>
            <person name="Finn R."/>
            <person name="Kale V."/>
            <person name="Holt S."/>
            <person name="Cochrane G."/>
            <person name="Meng A."/>
            <person name="Brown T."/>
            <person name="Cohen L."/>
        </authorList>
    </citation>
    <scope>NUCLEOTIDE SEQUENCE</scope>
    <source>
        <strain evidence="1">CCMP3105</strain>
    </source>
</reference>
<evidence type="ECO:0000313" key="1">
    <source>
        <dbReference type="EMBL" id="CAE4618745.1"/>
    </source>
</evidence>
<sequence>MAGKTSVVRALRHGPGEGALAALDDRTLALERGSLWDELQLYDFGGQPEYYPWHRLFITPEALYLVFTEASLPLEQLKREVQEQLDHLLSAAGAVPVLLVLAKADLAEDPSALDDKAHELERSMRDWAASMCAYSAGGRPLRVPLVLGAHVVSASTGQGLPDLRRAMRSALLATDGHGARLFPRFKEKVPMAYERVRSLLRAVAYGEGVASALECEPAAGGLLRSGEPPSVCFLHFQTLLKALKQALEGAPEKVRAPFLLDGPETVLKDALSLLEGEGHILRTGAGAEGRVHLDPSWLVDAVRGLADHRLCARYGKDLQERTIKDLARTWEQAKGSLSSSEYEGLLRDYARTGVAKEALLHRLFEPAMSGYGLQLAELRKIFEELDMLFETGEDGACVVPVQLDDTPPGGFEEECELGAGSAFCEVVGTIGLGYLPPGFTQRLIVDMRRKLGEYHRCFSLGGVIKQYADSETKAIFFFDLERCQLTLRAQAPPEGRGREAHRVALHQRVNEMKEVVHHIARQWAGLELTFTADPVVNFEAATHANEKACAKLRLRGLRVHSTFKSEDALDMMVVADGVQQAGASWTWVHNGQRQATWFKTWRQKCMEANIIVVLFTKKYRDSFTDALKQEATVIKGMYESKLAKLYVLDPEEHSPEVVQVNLLKGAEGMGDIGAWLGFLTQHGVN</sequence>
<dbReference type="SUPFAM" id="SSF52540">
    <property type="entry name" value="P-loop containing nucleoside triphosphate hydrolases"/>
    <property type="match status" value="1"/>
</dbReference>
<organism evidence="1">
    <name type="scientific">Alexandrium monilatum</name>
    <dbReference type="NCBI Taxonomy" id="311494"/>
    <lineage>
        <taxon>Eukaryota</taxon>
        <taxon>Sar</taxon>
        <taxon>Alveolata</taxon>
        <taxon>Dinophyceae</taxon>
        <taxon>Gonyaulacales</taxon>
        <taxon>Pyrocystaceae</taxon>
        <taxon>Alexandrium</taxon>
    </lineage>
</organism>
<dbReference type="EMBL" id="HBNR01053395">
    <property type="protein sequence ID" value="CAE4618745.1"/>
    <property type="molecule type" value="Transcribed_RNA"/>
</dbReference>
<protein>
    <submittedName>
        <fullName evidence="1">Uncharacterized protein</fullName>
    </submittedName>
</protein>
<gene>
    <name evidence="1" type="ORF">AMON00008_LOCUS37474</name>
</gene>
<proteinExistence type="predicted"/>
<dbReference type="InterPro" id="IPR027417">
    <property type="entry name" value="P-loop_NTPase"/>
</dbReference>
<accession>A0A7S4RLQ4</accession>